<dbReference type="Proteomes" id="UP000297910">
    <property type="component" value="Unassembled WGS sequence"/>
</dbReference>
<evidence type="ECO:0000256" key="1">
    <source>
        <dbReference type="SAM" id="MobiDB-lite"/>
    </source>
</evidence>
<protein>
    <submittedName>
        <fullName evidence="2">Uncharacterized protein</fullName>
    </submittedName>
</protein>
<comment type="caution">
    <text evidence="2">The sequence shown here is derived from an EMBL/GenBank/DDBJ whole genome shotgun (WGS) entry which is preliminary data.</text>
</comment>
<feature type="compositionally biased region" description="Polar residues" evidence="1">
    <location>
        <begin position="64"/>
        <end position="74"/>
    </location>
</feature>
<name>A0A4Z1FST7_9HELO</name>
<feature type="compositionally biased region" description="Basic and acidic residues" evidence="1">
    <location>
        <begin position="16"/>
        <end position="29"/>
    </location>
</feature>
<proteinExistence type="predicted"/>
<reference evidence="2 3" key="1">
    <citation type="submission" date="2017-12" db="EMBL/GenBank/DDBJ databases">
        <title>Comparative genomics of Botrytis spp.</title>
        <authorList>
            <person name="Valero-Jimenez C.A."/>
            <person name="Tapia P."/>
            <person name="Veloso J."/>
            <person name="Silva-Moreno E."/>
            <person name="Staats M."/>
            <person name="Valdes J.H."/>
            <person name="Van Kan J.A.L."/>
        </authorList>
    </citation>
    <scope>NUCLEOTIDE SEQUENCE [LARGE SCALE GENOMIC DNA]</scope>
    <source>
        <strain evidence="2 3">Bp0003</strain>
    </source>
</reference>
<evidence type="ECO:0000313" key="2">
    <source>
        <dbReference type="EMBL" id="TGO26002.1"/>
    </source>
</evidence>
<sequence length="292" mass="32577">MRLRQPGADMPRAGQKKGDRDDTYKPSKEAEEDIADVDIDILKPTKATLKPSKITKPPPKGGASKQQSQKNTPKGTPKGTPKHTPRSTPKPPSAGAYKKPSPPPNTRTAAPSSTTIIPPLPSEPYFCCRKPLPLSSSFPPDLQRFYTFLVDSLTTIYFPPAVAKLPACNTYYRFSHLSLTTCTEVHRYFIAYEPRDEVEGIFAEGSEVDVLGKAGALDDEDGVERKQDVMILSRNARCEEHMKEGYWYVLMKVEQVVEKEIKNVNVGFVGIDTQTEMQGEEMDHEIDLNLYT</sequence>
<feature type="region of interest" description="Disordered" evidence="1">
    <location>
        <begin position="1"/>
        <end position="117"/>
    </location>
</feature>
<keyword evidence="3" id="KW-1185">Reference proteome</keyword>
<gene>
    <name evidence="2" type="ORF">BPAE_0068g00360</name>
</gene>
<evidence type="ECO:0000313" key="3">
    <source>
        <dbReference type="Proteomes" id="UP000297910"/>
    </source>
</evidence>
<dbReference type="AlphaFoldDB" id="A0A4Z1FST7"/>
<feature type="compositionally biased region" description="Acidic residues" evidence="1">
    <location>
        <begin position="30"/>
        <end position="39"/>
    </location>
</feature>
<organism evidence="2 3">
    <name type="scientific">Botrytis paeoniae</name>
    <dbReference type="NCBI Taxonomy" id="278948"/>
    <lineage>
        <taxon>Eukaryota</taxon>
        <taxon>Fungi</taxon>
        <taxon>Dikarya</taxon>
        <taxon>Ascomycota</taxon>
        <taxon>Pezizomycotina</taxon>
        <taxon>Leotiomycetes</taxon>
        <taxon>Helotiales</taxon>
        <taxon>Sclerotiniaceae</taxon>
        <taxon>Botrytis</taxon>
    </lineage>
</organism>
<dbReference type="EMBL" id="PQXI01000068">
    <property type="protein sequence ID" value="TGO26002.1"/>
    <property type="molecule type" value="Genomic_DNA"/>
</dbReference>
<accession>A0A4Z1FST7</accession>